<organism evidence="1 2">
    <name type="scientific">Viridothelium virens</name>
    <name type="common">Speckled blister lichen</name>
    <name type="synonym">Trypethelium virens</name>
    <dbReference type="NCBI Taxonomy" id="1048519"/>
    <lineage>
        <taxon>Eukaryota</taxon>
        <taxon>Fungi</taxon>
        <taxon>Dikarya</taxon>
        <taxon>Ascomycota</taxon>
        <taxon>Pezizomycotina</taxon>
        <taxon>Dothideomycetes</taxon>
        <taxon>Dothideomycetes incertae sedis</taxon>
        <taxon>Trypetheliales</taxon>
        <taxon>Trypetheliaceae</taxon>
        <taxon>Viridothelium</taxon>
    </lineage>
</organism>
<evidence type="ECO:0000313" key="1">
    <source>
        <dbReference type="EMBL" id="KAF2228334.1"/>
    </source>
</evidence>
<sequence>LKKGDKVYLFIKNLKIKRLYKKLSAVKVSLFIIKKKKNKVNYKLNLLQNA</sequence>
<gene>
    <name evidence="1" type="ORF">EV356DRAFT_552017</name>
</gene>
<dbReference type="OrthoDB" id="5599418at2759"/>
<feature type="non-terminal residue" evidence="1">
    <location>
        <position position="1"/>
    </location>
</feature>
<dbReference type="EMBL" id="ML992347">
    <property type="protein sequence ID" value="KAF2228334.1"/>
    <property type="molecule type" value="Genomic_DNA"/>
</dbReference>
<reference evidence="1" key="1">
    <citation type="journal article" date="2020" name="Stud. Mycol.">
        <title>101 Dothideomycetes genomes: a test case for predicting lifestyles and emergence of pathogens.</title>
        <authorList>
            <person name="Haridas S."/>
            <person name="Albert R."/>
            <person name="Binder M."/>
            <person name="Bloem J."/>
            <person name="Labutti K."/>
            <person name="Salamov A."/>
            <person name="Andreopoulos B."/>
            <person name="Baker S."/>
            <person name="Barry K."/>
            <person name="Bills G."/>
            <person name="Bluhm B."/>
            <person name="Cannon C."/>
            <person name="Castanera R."/>
            <person name="Culley D."/>
            <person name="Daum C."/>
            <person name="Ezra D."/>
            <person name="Gonzalez J."/>
            <person name="Henrissat B."/>
            <person name="Kuo A."/>
            <person name="Liang C."/>
            <person name="Lipzen A."/>
            <person name="Lutzoni F."/>
            <person name="Magnuson J."/>
            <person name="Mondo S."/>
            <person name="Nolan M."/>
            <person name="Ohm R."/>
            <person name="Pangilinan J."/>
            <person name="Park H.-J."/>
            <person name="Ramirez L."/>
            <person name="Alfaro M."/>
            <person name="Sun H."/>
            <person name="Tritt A."/>
            <person name="Yoshinaga Y."/>
            <person name="Zwiers L.-H."/>
            <person name="Turgeon B."/>
            <person name="Goodwin S."/>
            <person name="Spatafora J."/>
            <person name="Crous P."/>
            <person name="Grigoriev I."/>
        </authorList>
    </citation>
    <scope>NUCLEOTIDE SEQUENCE</scope>
    <source>
        <strain evidence="1">Tuck. ex Michener</strain>
    </source>
</reference>
<name>A0A6A6GRE8_VIRVR</name>
<dbReference type="AlphaFoldDB" id="A0A6A6GRE8"/>
<evidence type="ECO:0000313" key="2">
    <source>
        <dbReference type="Proteomes" id="UP000800092"/>
    </source>
</evidence>
<protein>
    <submittedName>
        <fullName evidence="1">Uncharacterized protein</fullName>
    </submittedName>
</protein>
<accession>A0A6A6GRE8</accession>
<dbReference type="Proteomes" id="UP000800092">
    <property type="component" value="Unassembled WGS sequence"/>
</dbReference>
<proteinExistence type="predicted"/>
<keyword evidence="2" id="KW-1185">Reference proteome</keyword>